<keyword evidence="7" id="KW-1185">Reference proteome</keyword>
<dbReference type="Gene3D" id="6.10.140.680">
    <property type="match status" value="1"/>
</dbReference>
<feature type="compositionally biased region" description="Low complexity" evidence="2">
    <location>
        <begin position="884"/>
        <end position="896"/>
    </location>
</feature>
<feature type="region of interest" description="Disordered" evidence="2">
    <location>
        <begin position="1373"/>
        <end position="1434"/>
    </location>
</feature>
<dbReference type="Pfam" id="PF00169">
    <property type="entry name" value="PH"/>
    <property type="match status" value="1"/>
</dbReference>
<dbReference type="Pfam" id="PF23014">
    <property type="entry name" value="PH_Tiam1"/>
    <property type="match status" value="1"/>
</dbReference>
<keyword evidence="1" id="KW-0677">Repeat</keyword>
<evidence type="ECO:0000259" key="5">
    <source>
        <dbReference type="PROSITE" id="PS50106"/>
    </source>
</evidence>
<dbReference type="InterPro" id="IPR036034">
    <property type="entry name" value="PDZ_sf"/>
</dbReference>
<dbReference type="SMART" id="SM00233">
    <property type="entry name" value="PH"/>
    <property type="match status" value="1"/>
</dbReference>
<gene>
    <name evidence="6" type="primary">TIAM2</name>
    <name evidence="6" type="synonym">LOC115172749</name>
</gene>
<dbReference type="Pfam" id="PF00621">
    <property type="entry name" value="RhoGEF"/>
    <property type="match status" value="1"/>
</dbReference>
<evidence type="ECO:0000313" key="6">
    <source>
        <dbReference type="Ensembl" id="ENSSTUP00000063910.1"/>
    </source>
</evidence>
<sequence>MGNSESQYSIQGSKGTSLIFPGKQKPYSLKFRSTKEEVLSPHTWWKGGPGGSGYKARAVGRGCLSPLQRRGEPYVSRHYDYVTKGVKGSPNCHLWHGSPPRGRSHLPAENRCCPYEGRGSLYSRASGDLNDYALNGHRTPERMRGEGDVGLEDQSSPRVVIKKDGSLRVEFTNTNSGLLLDEASGPVQLLKFSPTLESTSSLPGSSRPEAHHGAPQPASTSTARTSKGSSLSSEGSWYDSPWGPSTELCDQDQSCSSSRSMGNRRADHLEAFGQQSPPVSISDLYRDPSMAATFPTAKDLSAQYRESPLHSHHIQHRASFVSALDVPAEEQCPEAPQYSSYTLPCRKAQPNGEVSTLKKGSGSVRSRMRRLSDWTGSLSRKKRKTQEPRYKDGSEAFDSGVDGLTADTSSPSQVSSLWYPGGPGNVGAFRAQSAGALHHSSDALHQNIYENFMQELETGMGRDPSTGTEGGESSSESAGGSLEQLDMLFEKEQGVVRRAGWLSFKPLLTLHKDRKLELVTRRKWKQYWVTLKGCTLLFYETYGKGSPEQELSPRYALFAEECIVQAVPEHPKKENVFCLSNTYGDVYLFQASNQTDLENWVTAIHSASASLFAKRHGKEDTVRLLRSQIRGLLQKIDMDGKMKKMAELQLSIVSDPKNRKAIENQIQQWEQNLEKFNMDLFRMRCYLASLQGGELPNPKSLLAAASRPSKTALGRLSIFSVSSFHALICSRDEATLRRRSVSLSQRSRNKKGLFSSLKGLDNLTKRGRDKRPSAGQVWYLDILHTGHTYKEIEAGLFHISKRKLKWGPGFAVTGHIDEQRNSRIFVSEVLPDGLAFSEGLRPGNEIVVLNSRGVSTLDLGLIQKLFAEQTLQLTLRRDAPPTSPLTSDPSTPTPLSNQSQLLQDFLDTHHHAKFTTGEIVHTHTHTKTHARARTHNTVSLPKVTVLSHRCNSHTDLGEAKFESHTTLLRPCPRHMSATERLRKVIQELVDTEKSYVKVMICYLLSQDEMERERKMDSLFGSLPEMLDFQRVFLQTLEERIASSPDFSTLETPVQFKKLLFSLGGSFLYYADHFKLYSGFCANHIKVQKVLERAKTDWAFKEFLAARNPMKQHSSTLESYLIKPVQRVLKYPLLLRELVSLTDTDSEEHYHLTEALKAMERVASHINEMQKIYEDYGSVFDQLVAEQSGHEKEVTELTMGEFLMHSSVVWLNPHPSLGRMRKDPEMTVFVFKKAVILVYRESNKLKKKMTTPRLAHSHGDIDPFKFRWLIPLSALQVRLGNTAGTETTCIWELIHTKSELEGRPETVFQLCSSVPECKVTIIKVICSILRENVRRNMLPAEMGCKERLTPLRSTLPSARIASWLCEQPLLDLPTPASTLKPGQPDSDEGTLSSSTLSSSTHSSSDAPPADGPTQHKTLSTQKAWSRGGQQPSGFSSVKESYILSDEDDEFSEAGGSFPSCAIEAQFLSLRLSEEAASSRAPAPRVQPEGAEVNTPESQPKLVRGHFCPVKRKGSSQRALLSLREHSRSLDSQTDLAAMDLSALLEREFSVQSLTSVVNEDCFYDPTDTGSAPNSS</sequence>
<dbReference type="InterPro" id="IPR001849">
    <property type="entry name" value="PH_domain"/>
</dbReference>
<feature type="domain" description="PDZ" evidence="5">
    <location>
        <begin position="796"/>
        <end position="857"/>
    </location>
</feature>
<dbReference type="SUPFAM" id="SSF50156">
    <property type="entry name" value="PDZ domain-like"/>
    <property type="match status" value="1"/>
</dbReference>
<dbReference type="CDD" id="cd00136">
    <property type="entry name" value="PDZ_canonical"/>
    <property type="match status" value="1"/>
</dbReference>
<dbReference type="PANTHER" id="PTHR46001:SF5">
    <property type="entry name" value="RHO GUANINE NUCLEOTIDE EXCHANGE FACTOR TIAM2"/>
    <property type="match status" value="1"/>
</dbReference>
<reference evidence="6" key="2">
    <citation type="submission" date="2025-09" db="UniProtKB">
        <authorList>
            <consortium name="Ensembl"/>
        </authorList>
    </citation>
    <scope>IDENTIFICATION</scope>
</reference>
<dbReference type="InterPro" id="IPR040655">
    <property type="entry name" value="TIAM1_CC-Ex"/>
</dbReference>
<evidence type="ECO:0000259" key="3">
    <source>
        <dbReference type="PROSITE" id="PS50003"/>
    </source>
</evidence>
<feature type="domain" description="DH" evidence="4">
    <location>
        <begin position="980"/>
        <end position="1168"/>
    </location>
</feature>
<evidence type="ECO:0000259" key="4">
    <source>
        <dbReference type="PROSITE" id="PS50010"/>
    </source>
</evidence>
<dbReference type="InterPro" id="IPR011993">
    <property type="entry name" value="PH-like_dom_sf"/>
</dbReference>
<evidence type="ECO:0000256" key="2">
    <source>
        <dbReference type="SAM" id="MobiDB-lite"/>
    </source>
</evidence>
<feature type="compositionally biased region" description="Low complexity" evidence="2">
    <location>
        <begin position="226"/>
        <end position="240"/>
    </location>
</feature>
<dbReference type="GO" id="GO:0007264">
    <property type="term" value="P:small GTPase-mediated signal transduction"/>
    <property type="evidence" value="ECO:0007669"/>
    <property type="project" value="InterPro"/>
</dbReference>
<feature type="region of interest" description="Disordered" evidence="2">
    <location>
        <begin position="1477"/>
        <end position="1502"/>
    </location>
</feature>
<feature type="region of interest" description="Disordered" evidence="2">
    <location>
        <begin position="196"/>
        <end position="262"/>
    </location>
</feature>
<dbReference type="SUPFAM" id="SSF50729">
    <property type="entry name" value="PH domain-like"/>
    <property type="match status" value="2"/>
</dbReference>
<feature type="region of interest" description="Disordered" evidence="2">
    <location>
        <begin position="458"/>
        <end position="479"/>
    </location>
</feature>
<feature type="domain" description="PH" evidence="3">
    <location>
        <begin position="495"/>
        <end position="609"/>
    </location>
</feature>
<reference evidence="6" key="1">
    <citation type="submission" date="2025-08" db="UniProtKB">
        <authorList>
            <consortium name="Ensembl"/>
        </authorList>
    </citation>
    <scope>IDENTIFICATION</scope>
</reference>
<dbReference type="InterPro" id="IPR043537">
    <property type="entry name" value="Tiam1/Tiam2/Sif"/>
</dbReference>
<dbReference type="Gene3D" id="2.30.29.30">
    <property type="entry name" value="Pleckstrin-homology domain (PH domain)/Phosphotyrosine-binding domain (PTB)"/>
    <property type="match status" value="2"/>
</dbReference>
<dbReference type="GeneTree" id="ENSGT00940000157012"/>
<dbReference type="PROSITE" id="PS50010">
    <property type="entry name" value="DH_2"/>
    <property type="match status" value="1"/>
</dbReference>
<accession>A0A674AXN9</accession>
<organism evidence="6 7">
    <name type="scientific">Salmo trutta</name>
    <name type="common">Brown trout</name>
    <dbReference type="NCBI Taxonomy" id="8032"/>
    <lineage>
        <taxon>Eukaryota</taxon>
        <taxon>Metazoa</taxon>
        <taxon>Chordata</taxon>
        <taxon>Craniata</taxon>
        <taxon>Vertebrata</taxon>
        <taxon>Euteleostomi</taxon>
        <taxon>Actinopterygii</taxon>
        <taxon>Neopterygii</taxon>
        <taxon>Teleostei</taxon>
        <taxon>Protacanthopterygii</taxon>
        <taxon>Salmoniformes</taxon>
        <taxon>Salmonidae</taxon>
        <taxon>Salmoninae</taxon>
        <taxon>Salmo</taxon>
    </lineage>
</organism>
<dbReference type="CDD" id="cd01255">
    <property type="entry name" value="PH2_Tiam1_2"/>
    <property type="match status" value="1"/>
</dbReference>
<dbReference type="InterPro" id="IPR055230">
    <property type="entry name" value="PH_Tiam1/2"/>
</dbReference>
<dbReference type="GO" id="GO:0005085">
    <property type="term" value="F:guanyl-nucleotide exchange factor activity"/>
    <property type="evidence" value="ECO:0007669"/>
    <property type="project" value="InterPro"/>
</dbReference>
<dbReference type="SMART" id="SM00325">
    <property type="entry name" value="RhoGEF"/>
    <property type="match status" value="1"/>
</dbReference>
<dbReference type="PROSITE" id="PS50003">
    <property type="entry name" value="PH_DOMAIN"/>
    <property type="match status" value="1"/>
</dbReference>
<feature type="compositionally biased region" description="Basic and acidic residues" evidence="2">
    <location>
        <begin position="385"/>
        <end position="394"/>
    </location>
</feature>
<feature type="region of interest" description="Disordered" evidence="2">
    <location>
        <begin position="349"/>
        <end position="412"/>
    </location>
</feature>
<dbReference type="InterPro" id="IPR001478">
    <property type="entry name" value="PDZ"/>
</dbReference>
<feature type="compositionally biased region" description="Polar residues" evidence="2">
    <location>
        <begin position="1413"/>
        <end position="1434"/>
    </location>
</feature>
<feature type="region of interest" description="Disordered" evidence="2">
    <location>
        <begin position="133"/>
        <end position="156"/>
    </location>
</feature>
<evidence type="ECO:0000313" key="7">
    <source>
        <dbReference type="Proteomes" id="UP000472277"/>
    </source>
</evidence>
<proteinExistence type="predicted"/>
<evidence type="ECO:0000256" key="1">
    <source>
        <dbReference type="ARBA" id="ARBA00022737"/>
    </source>
</evidence>
<dbReference type="PROSITE" id="PS00741">
    <property type="entry name" value="DH_1"/>
    <property type="match status" value="1"/>
</dbReference>
<feature type="region of interest" description="Disordered" evidence="2">
    <location>
        <begin position="876"/>
        <end position="897"/>
    </location>
</feature>
<name>A0A674AXN9_SALTR</name>
<dbReference type="InterPro" id="IPR001331">
    <property type="entry name" value="GDS_CDC24_CS"/>
</dbReference>
<feature type="compositionally biased region" description="Polar residues" evidence="2">
    <location>
        <begin position="1"/>
        <end position="16"/>
    </location>
</feature>
<dbReference type="SUPFAM" id="SSF48065">
    <property type="entry name" value="DBL homology domain (DH-domain)"/>
    <property type="match status" value="1"/>
</dbReference>
<dbReference type="CDD" id="cd00160">
    <property type="entry name" value="RhoGEF"/>
    <property type="match status" value="1"/>
</dbReference>
<dbReference type="Gene3D" id="2.30.42.10">
    <property type="match status" value="1"/>
</dbReference>
<dbReference type="Proteomes" id="UP000472277">
    <property type="component" value="Chromosome 33"/>
</dbReference>
<feature type="region of interest" description="Disordered" evidence="2">
    <location>
        <begin position="1"/>
        <end position="22"/>
    </location>
</feature>
<dbReference type="SMART" id="SM00228">
    <property type="entry name" value="PDZ"/>
    <property type="match status" value="1"/>
</dbReference>
<dbReference type="InterPro" id="IPR000219">
    <property type="entry name" value="DH_dom"/>
</dbReference>
<dbReference type="Ensembl" id="ENSSTUT00000067477.1">
    <property type="protein sequence ID" value="ENSSTUP00000063910.1"/>
    <property type="gene ID" value="ENSSTUG00000027671.1"/>
</dbReference>
<protein>
    <submittedName>
        <fullName evidence="6">TIAM Rac1 associated GEF 2</fullName>
    </submittedName>
</protein>
<dbReference type="PROSITE" id="PS50106">
    <property type="entry name" value="PDZ"/>
    <property type="match status" value="1"/>
</dbReference>
<dbReference type="InterPro" id="IPR035899">
    <property type="entry name" value="DBL_dom_sf"/>
</dbReference>
<dbReference type="CDD" id="cd01230">
    <property type="entry name" value="PH1_Tiam1_2"/>
    <property type="match status" value="1"/>
</dbReference>
<dbReference type="PANTHER" id="PTHR46001">
    <property type="entry name" value="TIAM (MAMMALIAN TUMOR INVASION AND METASTASIS FACTOR) HOMOLOG"/>
    <property type="match status" value="1"/>
</dbReference>
<feature type="compositionally biased region" description="Basic and acidic residues" evidence="2">
    <location>
        <begin position="138"/>
        <end position="147"/>
    </location>
</feature>
<feature type="compositionally biased region" description="Low complexity" evidence="2">
    <location>
        <begin position="465"/>
        <end position="479"/>
    </location>
</feature>
<dbReference type="Pfam" id="PF18385">
    <property type="entry name" value="Tiam_CC_Ex"/>
    <property type="match status" value="1"/>
</dbReference>
<dbReference type="Gene3D" id="1.20.900.10">
    <property type="entry name" value="Dbl homology (DH) domain"/>
    <property type="match status" value="1"/>
</dbReference>
<feature type="compositionally biased region" description="Low complexity" evidence="2">
    <location>
        <begin position="1389"/>
        <end position="1403"/>
    </location>
</feature>